<dbReference type="Proteomes" id="UP001221898">
    <property type="component" value="Unassembled WGS sequence"/>
</dbReference>
<evidence type="ECO:0000256" key="1">
    <source>
        <dbReference type="SAM" id="MobiDB-lite"/>
    </source>
</evidence>
<evidence type="ECO:0000313" key="3">
    <source>
        <dbReference type="Proteomes" id="UP001221898"/>
    </source>
</evidence>
<dbReference type="EMBL" id="JAINUG010000045">
    <property type="protein sequence ID" value="KAJ8406059.1"/>
    <property type="molecule type" value="Genomic_DNA"/>
</dbReference>
<feature type="region of interest" description="Disordered" evidence="1">
    <location>
        <begin position="43"/>
        <end position="67"/>
    </location>
</feature>
<gene>
    <name evidence="2" type="ORF">AAFF_G00309470</name>
</gene>
<evidence type="ECO:0000313" key="2">
    <source>
        <dbReference type="EMBL" id="KAJ8406059.1"/>
    </source>
</evidence>
<organism evidence="2 3">
    <name type="scientific">Aldrovandia affinis</name>
    <dbReference type="NCBI Taxonomy" id="143900"/>
    <lineage>
        <taxon>Eukaryota</taxon>
        <taxon>Metazoa</taxon>
        <taxon>Chordata</taxon>
        <taxon>Craniata</taxon>
        <taxon>Vertebrata</taxon>
        <taxon>Euteleostomi</taxon>
        <taxon>Actinopterygii</taxon>
        <taxon>Neopterygii</taxon>
        <taxon>Teleostei</taxon>
        <taxon>Notacanthiformes</taxon>
        <taxon>Halosauridae</taxon>
        <taxon>Aldrovandia</taxon>
    </lineage>
</organism>
<protein>
    <submittedName>
        <fullName evidence="2">Uncharacterized protein</fullName>
    </submittedName>
</protein>
<reference evidence="2" key="1">
    <citation type="journal article" date="2023" name="Science">
        <title>Genome structures resolve the early diversification of teleost fishes.</title>
        <authorList>
            <person name="Parey E."/>
            <person name="Louis A."/>
            <person name="Montfort J."/>
            <person name="Bouchez O."/>
            <person name="Roques C."/>
            <person name="Iampietro C."/>
            <person name="Lluch J."/>
            <person name="Castinel A."/>
            <person name="Donnadieu C."/>
            <person name="Desvignes T."/>
            <person name="Floi Bucao C."/>
            <person name="Jouanno E."/>
            <person name="Wen M."/>
            <person name="Mejri S."/>
            <person name="Dirks R."/>
            <person name="Jansen H."/>
            <person name="Henkel C."/>
            <person name="Chen W.J."/>
            <person name="Zahm M."/>
            <person name="Cabau C."/>
            <person name="Klopp C."/>
            <person name="Thompson A.W."/>
            <person name="Robinson-Rechavi M."/>
            <person name="Braasch I."/>
            <person name="Lecointre G."/>
            <person name="Bobe J."/>
            <person name="Postlethwait J.H."/>
            <person name="Berthelot C."/>
            <person name="Roest Crollius H."/>
            <person name="Guiguen Y."/>
        </authorList>
    </citation>
    <scope>NUCLEOTIDE SEQUENCE</scope>
    <source>
        <strain evidence="2">NC1722</strain>
    </source>
</reference>
<dbReference type="AlphaFoldDB" id="A0AAD7SNQ8"/>
<accession>A0AAD7SNQ8</accession>
<proteinExistence type="predicted"/>
<name>A0AAD7SNQ8_9TELE</name>
<comment type="caution">
    <text evidence="2">The sequence shown here is derived from an EMBL/GenBank/DDBJ whole genome shotgun (WGS) entry which is preliminary data.</text>
</comment>
<sequence length="139" mass="15410">MVRWAKKPEAASRSPVLSRSFSLRCSPRECPSSACISPTRLSVGNVSEHPKAPPCSVDSERHAPGPHYAGDEMSLMELLVIRRQGILLLPLMKSMRMRGEVTQTDGVPFPSVCPVCSRTPRRAGARVLVRSFCEREHQQ</sequence>
<keyword evidence="3" id="KW-1185">Reference proteome</keyword>